<reference evidence="1 2" key="1">
    <citation type="submission" date="2019-01" db="EMBL/GenBank/DDBJ databases">
        <authorList>
            <person name="Chen W.-M."/>
        </authorList>
    </citation>
    <scope>NUCLEOTIDE SEQUENCE [LARGE SCALE GENOMIC DNA]</scope>
    <source>
        <strain evidence="1 2">CCP-7</strain>
    </source>
</reference>
<gene>
    <name evidence="1" type="ORF">EOD43_19650</name>
</gene>
<dbReference type="RefSeq" id="WP_127745727.1">
    <property type="nucleotide sequence ID" value="NZ_SACN01000003.1"/>
</dbReference>
<dbReference type="AlphaFoldDB" id="A0A437LYG4"/>
<evidence type="ECO:0000313" key="1">
    <source>
        <dbReference type="EMBL" id="RVT90468.1"/>
    </source>
</evidence>
<organism evidence="1 2">
    <name type="scientific">Sphingomonas crocodyli</name>
    <dbReference type="NCBI Taxonomy" id="1979270"/>
    <lineage>
        <taxon>Bacteria</taxon>
        <taxon>Pseudomonadati</taxon>
        <taxon>Pseudomonadota</taxon>
        <taxon>Alphaproteobacteria</taxon>
        <taxon>Sphingomonadales</taxon>
        <taxon>Sphingomonadaceae</taxon>
        <taxon>Sphingomonas</taxon>
    </lineage>
</organism>
<name>A0A437LYG4_9SPHN</name>
<protein>
    <submittedName>
        <fullName evidence="1">Uncharacterized protein</fullName>
    </submittedName>
</protein>
<dbReference type="EMBL" id="SACN01000003">
    <property type="protein sequence ID" value="RVT90468.1"/>
    <property type="molecule type" value="Genomic_DNA"/>
</dbReference>
<accession>A0A437LYG4</accession>
<dbReference type="Proteomes" id="UP000282971">
    <property type="component" value="Unassembled WGS sequence"/>
</dbReference>
<evidence type="ECO:0000313" key="2">
    <source>
        <dbReference type="Proteomes" id="UP000282971"/>
    </source>
</evidence>
<sequence length="150" mass="16598">MRHDPLCPGHNPTSAAGIPWSVVDAYRHDLSTWQPFIEAHGWRPITAWDGGSPALVRSPLRWIFGVAVDDVWHDMRGGGLDPLPDFHPTEFVPVTYEQGEAIFLHVPDARSAALAVMQPCESPSLFEVMMGMTAEAWDASTTREDSSDDE</sequence>
<comment type="caution">
    <text evidence="1">The sequence shown here is derived from an EMBL/GenBank/DDBJ whole genome shotgun (WGS) entry which is preliminary data.</text>
</comment>
<proteinExistence type="predicted"/>
<keyword evidence="2" id="KW-1185">Reference proteome</keyword>